<organism evidence="1 2">
    <name type="scientific">Aphanomyces euteiches</name>
    <dbReference type="NCBI Taxonomy" id="100861"/>
    <lineage>
        <taxon>Eukaryota</taxon>
        <taxon>Sar</taxon>
        <taxon>Stramenopiles</taxon>
        <taxon>Oomycota</taxon>
        <taxon>Saprolegniomycetes</taxon>
        <taxon>Saprolegniales</taxon>
        <taxon>Verrucalvaceae</taxon>
        <taxon>Aphanomyces</taxon>
    </lineage>
</organism>
<dbReference type="EMBL" id="VJMJ01000106">
    <property type="protein sequence ID" value="KAF0734751.1"/>
    <property type="molecule type" value="Genomic_DNA"/>
</dbReference>
<sequence>MPTVKLLKEEQIVAQQVSTSTITFYSTTDASHVKTKAYIQERVDAIVHANPWLTGKLTTGWFNSNVTLEFNPESPPAVVVEEAHLPSLSPQIEYDHLVELCTPFMVVTGSSLINSDLPMFRVTWVTISDTQGALFFSVGHGVADGYTYYRLYGMLSGTTPVEALTQTRVEDYMSRANAAVKGCNDVVPLLLSFPFLVNMVGKLVLKPAPRRTIHTVNAKWIAQEKAKYKESSPVGYVSTNDIVTSWAFRAAKCDFGVMAVNFRGRVDGVDRTLGGNYEMLIGYQPEDYSTPALIRESLETNGYRRVRSGKFPSMWTGSSGVVSSWVTLYEPAELPGWTMVEHLPCVSGKSAFSAVIVFFKRTPTSVGVMLACHDKFNVDSDPALARQAAAPAAS</sequence>
<name>A0A6G0X490_9STRA</name>
<evidence type="ECO:0008006" key="3">
    <source>
        <dbReference type="Google" id="ProtNLM"/>
    </source>
</evidence>
<dbReference type="InterPro" id="IPR023213">
    <property type="entry name" value="CAT-like_dom_sf"/>
</dbReference>
<accession>A0A6G0X490</accession>
<dbReference type="VEuPathDB" id="FungiDB:AeMF1_001467"/>
<evidence type="ECO:0000313" key="1">
    <source>
        <dbReference type="EMBL" id="KAF0734751.1"/>
    </source>
</evidence>
<proteinExistence type="predicted"/>
<dbReference type="Gene3D" id="3.30.559.10">
    <property type="entry name" value="Chloramphenicol acetyltransferase-like domain"/>
    <property type="match status" value="1"/>
</dbReference>
<comment type="caution">
    <text evidence="1">The sequence shown here is derived from an EMBL/GenBank/DDBJ whole genome shotgun (WGS) entry which is preliminary data.</text>
</comment>
<reference evidence="1 2" key="1">
    <citation type="submission" date="2019-07" db="EMBL/GenBank/DDBJ databases">
        <title>Genomics analysis of Aphanomyces spp. identifies a new class of oomycete effector associated with host adaptation.</title>
        <authorList>
            <person name="Gaulin E."/>
        </authorList>
    </citation>
    <scope>NUCLEOTIDE SEQUENCE [LARGE SCALE GENOMIC DNA]</scope>
    <source>
        <strain evidence="1 2">ATCC 201684</strain>
    </source>
</reference>
<dbReference type="AlphaFoldDB" id="A0A6G0X490"/>
<protein>
    <recommendedName>
        <fullName evidence="3">Condensation domain-containing protein</fullName>
    </recommendedName>
</protein>
<keyword evidence="2" id="KW-1185">Reference proteome</keyword>
<gene>
    <name evidence="1" type="ORF">Ae201684_008602</name>
</gene>
<dbReference type="Proteomes" id="UP000481153">
    <property type="component" value="Unassembled WGS sequence"/>
</dbReference>
<evidence type="ECO:0000313" key="2">
    <source>
        <dbReference type="Proteomes" id="UP000481153"/>
    </source>
</evidence>